<dbReference type="STRING" id="5217.A0A4Q1BHA1"/>
<proteinExistence type="predicted"/>
<dbReference type="OMA" id="LEPRMAH"/>
<evidence type="ECO:0000313" key="2">
    <source>
        <dbReference type="EMBL" id="RXK36975.1"/>
    </source>
</evidence>
<dbReference type="Proteomes" id="UP000289152">
    <property type="component" value="Unassembled WGS sequence"/>
</dbReference>
<evidence type="ECO:0000256" key="1">
    <source>
        <dbReference type="SAM" id="MobiDB-lite"/>
    </source>
</evidence>
<dbReference type="OrthoDB" id="2595969at2759"/>
<dbReference type="AlphaFoldDB" id="A0A4Q1BHA1"/>
<evidence type="ECO:0000313" key="3">
    <source>
        <dbReference type="Proteomes" id="UP000289152"/>
    </source>
</evidence>
<sequence length="263" mass="28670">MNDPFSSLDAPPPRYLLESDSSDDELPHSPTTPPPPTLSVTSNPSSTPSELVLAISQAGRYLLRHLPPQNSPATNLRFLHNGDPIGRGIDMKETMVVMMEDDLEPRMAHMMTEKLIGMFPDAKWTVLTTYSPVMYVPIGGKRLPQDPPIRVISSVEKGVPDGKYGYETPNHLTGLAAAFLSAAIHPAFPVENVTTLLLPLPLSSLGPSNLADSLQALIPHLADLVRRNKGQWEEEDDELWSAPGMGDGKKIGKVEKEVSGMYT</sequence>
<accession>A0A4Q1BHA1</accession>
<dbReference type="VEuPathDB" id="FungiDB:TREMEDRAFT_70656"/>
<name>A0A4Q1BHA1_TREME</name>
<reference evidence="2 3" key="1">
    <citation type="submission" date="2016-06" db="EMBL/GenBank/DDBJ databases">
        <title>Evolution of pathogenesis and genome organization in the Tremellales.</title>
        <authorList>
            <person name="Cuomo C."/>
            <person name="Litvintseva A."/>
            <person name="Heitman J."/>
            <person name="Chen Y."/>
            <person name="Sun S."/>
            <person name="Springer D."/>
            <person name="Dromer F."/>
            <person name="Young S."/>
            <person name="Zeng Q."/>
            <person name="Chapman S."/>
            <person name="Gujja S."/>
            <person name="Saif S."/>
            <person name="Birren B."/>
        </authorList>
    </citation>
    <scope>NUCLEOTIDE SEQUENCE [LARGE SCALE GENOMIC DNA]</scope>
    <source>
        <strain evidence="2 3">ATCC 28783</strain>
    </source>
</reference>
<organism evidence="2 3">
    <name type="scientific">Tremella mesenterica</name>
    <name type="common">Jelly fungus</name>
    <dbReference type="NCBI Taxonomy" id="5217"/>
    <lineage>
        <taxon>Eukaryota</taxon>
        <taxon>Fungi</taxon>
        <taxon>Dikarya</taxon>
        <taxon>Basidiomycota</taxon>
        <taxon>Agaricomycotina</taxon>
        <taxon>Tremellomycetes</taxon>
        <taxon>Tremellales</taxon>
        <taxon>Tremellaceae</taxon>
        <taxon>Tremella</taxon>
    </lineage>
</organism>
<feature type="compositionally biased region" description="Low complexity" evidence="1">
    <location>
        <begin position="38"/>
        <end position="48"/>
    </location>
</feature>
<comment type="caution">
    <text evidence="2">The sequence shown here is derived from an EMBL/GenBank/DDBJ whole genome shotgun (WGS) entry which is preliminary data.</text>
</comment>
<protein>
    <recommendedName>
        <fullName evidence="4">Proteasome assembly chaperone 2</fullName>
    </recommendedName>
</protein>
<dbReference type="EMBL" id="SDIL01000081">
    <property type="protein sequence ID" value="RXK36975.1"/>
    <property type="molecule type" value="Genomic_DNA"/>
</dbReference>
<dbReference type="InParanoid" id="A0A4Q1BHA1"/>
<gene>
    <name evidence="2" type="ORF">M231_05739</name>
</gene>
<feature type="region of interest" description="Disordered" evidence="1">
    <location>
        <begin position="1"/>
        <end position="48"/>
    </location>
</feature>
<keyword evidence="3" id="KW-1185">Reference proteome</keyword>
<evidence type="ECO:0008006" key="4">
    <source>
        <dbReference type="Google" id="ProtNLM"/>
    </source>
</evidence>